<comment type="caution">
    <text evidence="8">The sequence shown here is derived from an EMBL/GenBank/DDBJ whole genome shotgun (WGS) entry which is preliminary data.</text>
</comment>
<dbReference type="InterPro" id="IPR007627">
    <property type="entry name" value="RNA_pol_sigma70_r2"/>
</dbReference>
<dbReference type="InterPro" id="IPR013324">
    <property type="entry name" value="RNA_pol_sigma_r3/r4-like"/>
</dbReference>
<dbReference type="Pfam" id="PF08281">
    <property type="entry name" value="Sigma70_r4_2"/>
    <property type="match status" value="1"/>
</dbReference>
<dbReference type="PANTHER" id="PTHR43133">
    <property type="entry name" value="RNA POLYMERASE ECF-TYPE SIGMA FACTO"/>
    <property type="match status" value="1"/>
</dbReference>
<keyword evidence="3" id="KW-0731">Sigma factor</keyword>
<comment type="similarity">
    <text evidence="1">Belongs to the sigma-70 factor family. ECF subfamily.</text>
</comment>
<dbReference type="CDD" id="cd06171">
    <property type="entry name" value="Sigma70_r4"/>
    <property type="match status" value="1"/>
</dbReference>
<dbReference type="EMBL" id="RFFJ01000069">
    <property type="protein sequence ID" value="RMI39665.1"/>
    <property type="molecule type" value="Genomic_DNA"/>
</dbReference>
<evidence type="ECO:0000256" key="4">
    <source>
        <dbReference type="ARBA" id="ARBA00023163"/>
    </source>
</evidence>
<dbReference type="InterPro" id="IPR039425">
    <property type="entry name" value="RNA_pol_sigma-70-like"/>
</dbReference>
<dbReference type="NCBIfam" id="TIGR02937">
    <property type="entry name" value="sigma70-ECF"/>
    <property type="match status" value="1"/>
</dbReference>
<evidence type="ECO:0000313" key="9">
    <source>
        <dbReference type="Proteomes" id="UP000278673"/>
    </source>
</evidence>
<dbReference type="GO" id="GO:0006352">
    <property type="term" value="P:DNA-templated transcription initiation"/>
    <property type="evidence" value="ECO:0007669"/>
    <property type="project" value="InterPro"/>
</dbReference>
<dbReference type="SUPFAM" id="SSF88659">
    <property type="entry name" value="Sigma3 and sigma4 domains of RNA polymerase sigma factors"/>
    <property type="match status" value="1"/>
</dbReference>
<protein>
    <submittedName>
        <fullName evidence="8">RNA polymerase sigma factor</fullName>
    </submittedName>
</protein>
<reference evidence="8 9" key="1">
    <citation type="submission" date="2018-10" db="EMBL/GenBank/DDBJ databases">
        <title>Isolation, diversity and antifungal activity of actinobacteria from wheat.</title>
        <authorList>
            <person name="Han C."/>
        </authorList>
    </citation>
    <scope>NUCLEOTIDE SEQUENCE [LARGE SCALE GENOMIC DNA]</scope>
    <source>
        <strain evidence="8 9">NEAU-YY642</strain>
    </source>
</reference>
<dbReference type="GO" id="GO:0003677">
    <property type="term" value="F:DNA binding"/>
    <property type="evidence" value="ECO:0007669"/>
    <property type="project" value="InterPro"/>
</dbReference>
<organism evidence="8 9">
    <name type="scientific">Streptomyces triticirhizae</name>
    <dbReference type="NCBI Taxonomy" id="2483353"/>
    <lineage>
        <taxon>Bacteria</taxon>
        <taxon>Bacillati</taxon>
        <taxon>Actinomycetota</taxon>
        <taxon>Actinomycetes</taxon>
        <taxon>Kitasatosporales</taxon>
        <taxon>Streptomycetaceae</taxon>
        <taxon>Streptomyces</taxon>
    </lineage>
</organism>
<evidence type="ECO:0000259" key="6">
    <source>
        <dbReference type="Pfam" id="PF04542"/>
    </source>
</evidence>
<dbReference type="Gene3D" id="1.10.10.10">
    <property type="entry name" value="Winged helix-like DNA-binding domain superfamily/Winged helix DNA-binding domain"/>
    <property type="match status" value="1"/>
</dbReference>
<accession>A0A3M2LUI2</accession>
<feature type="region of interest" description="Disordered" evidence="5">
    <location>
        <begin position="175"/>
        <end position="215"/>
    </location>
</feature>
<dbReference type="Pfam" id="PF04542">
    <property type="entry name" value="Sigma70_r2"/>
    <property type="match status" value="1"/>
</dbReference>
<evidence type="ECO:0000256" key="1">
    <source>
        <dbReference type="ARBA" id="ARBA00010641"/>
    </source>
</evidence>
<dbReference type="InterPro" id="IPR013249">
    <property type="entry name" value="RNA_pol_sigma70_r4_t2"/>
</dbReference>
<proteinExistence type="inferred from homology"/>
<evidence type="ECO:0000256" key="5">
    <source>
        <dbReference type="SAM" id="MobiDB-lite"/>
    </source>
</evidence>
<keyword evidence="2" id="KW-0805">Transcription regulation</keyword>
<feature type="domain" description="RNA polymerase sigma factor 70 region 4 type 2" evidence="7">
    <location>
        <begin position="121"/>
        <end position="172"/>
    </location>
</feature>
<dbReference type="AlphaFoldDB" id="A0A3M2LUI2"/>
<name>A0A3M2LUI2_9ACTN</name>
<dbReference type="InterPro" id="IPR013325">
    <property type="entry name" value="RNA_pol_sigma_r2"/>
</dbReference>
<dbReference type="SUPFAM" id="SSF88946">
    <property type="entry name" value="Sigma2 domain of RNA polymerase sigma factors"/>
    <property type="match status" value="1"/>
</dbReference>
<gene>
    <name evidence="8" type="ORF">EBN88_14405</name>
</gene>
<dbReference type="Gene3D" id="1.10.1740.10">
    <property type="match status" value="1"/>
</dbReference>
<evidence type="ECO:0000259" key="7">
    <source>
        <dbReference type="Pfam" id="PF08281"/>
    </source>
</evidence>
<dbReference type="GO" id="GO:0016987">
    <property type="term" value="F:sigma factor activity"/>
    <property type="evidence" value="ECO:0007669"/>
    <property type="project" value="UniProtKB-KW"/>
</dbReference>
<evidence type="ECO:0000256" key="2">
    <source>
        <dbReference type="ARBA" id="ARBA00023015"/>
    </source>
</evidence>
<feature type="domain" description="RNA polymerase sigma-70 region 2" evidence="6">
    <location>
        <begin position="20"/>
        <end position="88"/>
    </location>
</feature>
<dbReference type="Proteomes" id="UP000278673">
    <property type="component" value="Unassembled WGS sequence"/>
</dbReference>
<evidence type="ECO:0000313" key="8">
    <source>
        <dbReference type="EMBL" id="RMI39665.1"/>
    </source>
</evidence>
<dbReference type="PANTHER" id="PTHR43133:SF25">
    <property type="entry name" value="RNA POLYMERASE SIGMA FACTOR RFAY-RELATED"/>
    <property type="match status" value="1"/>
</dbReference>
<sequence>MTTELRPRIRDGDEDAFAELFDAYARSVYNHAFRLTGDWAAAEDAVSLTFLEAWRLRGRLDVEGGSLRPWLLGIATNVVRNSRRAARRHAAALSRLPRPEAVRDFADEVAGRIDDAASLAAVRLALATLRRPEREVLALCVWSGHDYATAAEALGIPVGTVRSRLSRARRKLAATAEARGAARPAADDTEPSRRRGQVRGGRRAAAWPTGRKDTP</sequence>
<keyword evidence="4" id="KW-0804">Transcription</keyword>
<evidence type="ECO:0000256" key="3">
    <source>
        <dbReference type="ARBA" id="ARBA00023082"/>
    </source>
</evidence>
<dbReference type="InterPro" id="IPR036388">
    <property type="entry name" value="WH-like_DNA-bd_sf"/>
</dbReference>
<feature type="compositionally biased region" description="Low complexity" evidence="5">
    <location>
        <begin position="175"/>
        <end position="184"/>
    </location>
</feature>
<dbReference type="RefSeq" id="WP_122184270.1">
    <property type="nucleotide sequence ID" value="NZ_RFFJ01000069.1"/>
</dbReference>
<keyword evidence="9" id="KW-1185">Reference proteome</keyword>
<dbReference type="InterPro" id="IPR014284">
    <property type="entry name" value="RNA_pol_sigma-70_dom"/>
</dbReference>